<reference evidence="1" key="3">
    <citation type="submission" date="2025-09" db="UniProtKB">
        <authorList>
            <consortium name="Ensembl"/>
        </authorList>
    </citation>
    <scope>IDENTIFICATION</scope>
</reference>
<reference evidence="1" key="2">
    <citation type="submission" date="2025-08" db="UniProtKB">
        <authorList>
            <consortium name="Ensembl"/>
        </authorList>
    </citation>
    <scope>IDENTIFICATION</scope>
</reference>
<name>A0A452SSS9_URSAM</name>
<reference evidence="2" key="1">
    <citation type="submission" date="2016-06" db="EMBL/GenBank/DDBJ databases">
        <title>De novo assembly and RNA-Seq shows season-dependent expression and editing in black bear kidneys.</title>
        <authorList>
            <person name="Korstanje R."/>
            <person name="Srivastava A."/>
            <person name="Sarsani V.K."/>
            <person name="Sheehan S.M."/>
            <person name="Seger R.L."/>
            <person name="Barter M.E."/>
            <person name="Lindqvist C."/>
            <person name="Brody L.C."/>
            <person name="Mullikin J.C."/>
        </authorList>
    </citation>
    <scope>NUCLEOTIDE SEQUENCE [LARGE SCALE GENOMIC DNA]</scope>
</reference>
<evidence type="ECO:0000313" key="1">
    <source>
        <dbReference type="Ensembl" id="ENSUAMP00000035840.1"/>
    </source>
</evidence>
<sequence length="52" mass="5783">MVPEAERLKGGWRQVEGASLGLFCPNTVKARDRSTGPWTYSLKSKSESFPIL</sequence>
<dbReference type="AlphaFoldDB" id="A0A452SSS9"/>
<dbReference type="Ensembl" id="ENSUAMT00000039900.1">
    <property type="protein sequence ID" value="ENSUAMP00000035840.1"/>
    <property type="gene ID" value="ENSUAMG00000027190.1"/>
</dbReference>
<accession>A0A452SSS9</accession>
<dbReference type="Proteomes" id="UP000291022">
    <property type="component" value="Unassembled WGS sequence"/>
</dbReference>
<organism evidence="1 2">
    <name type="scientific">Ursus americanus</name>
    <name type="common">American black bear</name>
    <name type="synonym">Euarctos americanus</name>
    <dbReference type="NCBI Taxonomy" id="9643"/>
    <lineage>
        <taxon>Eukaryota</taxon>
        <taxon>Metazoa</taxon>
        <taxon>Chordata</taxon>
        <taxon>Craniata</taxon>
        <taxon>Vertebrata</taxon>
        <taxon>Euteleostomi</taxon>
        <taxon>Mammalia</taxon>
        <taxon>Eutheria</taxon>
        <taxon>Laurasiatheria</taxon>
        <taxon>Carnivora</taxon>
        <taxon>Caniformia</taxon>
        <taxon>Ursidae</taxon>
        <taxon>Ursus</taxon>
    </lineage>
</organism>
<protein>
    <submittedName>
        <fullName evidence="1">Uncharacterized protein</fullName>
    </submittedName>
</protein>
<proteinExistence type="predicted"/>
<evidence type="ECO:0000313" key="2">
    <source>
        <dbReference type="Proteomes" id="UP000291022"/>
    </source>
</evidence>
<keyword evidence="2" id="KW-1185">Reference proteome</keyword>